<protein>
    <recommendedName>
        <fullName evidence="11">Zinc-finger domain-containing protein</fullName>
    </recommendedName>
</protein>
<feature type="region of interest" description="Disordered" evidence="10">
    <location>
        <begin position="358"/>
        <end position="380"/>
    </location>
</feature>
<keyword evidence="6" id="KW-0832">Ubl conjugation</keyword>
<evidence type="ECO:0000313" key="12">
    <source>
        <dbReference type="EMBL" id="KAK9805300.1"/>
    </source>
</evidence>
<dbReference type="Pfam" id="PF10497">
    <property type="entry name" value="zf-4CXXC_R1"/>
    <property type="match status" value="1"/>
</dbReference>
<dbReference type="GO" id="GO:0005634">
    <property type="term" value="C:nucleus"/>
    <property type="evidence" value="ECO:0007669"/>
    <property type="project" value="UniProtKB-SubCell"/>
</dbReference>
<name>A0AAW1P594_9CHLO</name>
<evidence type="ECO:0000256" key="4">
    <source>
        <dbReference type="ARBA" id="ARBA00022499"/>
    </source>
</evidence>
<dbReference type="PANTHER" id="PTHR31169:SF15">
    <property type="entry name" value="EXPRESSED PROTEIN"/>
    <property type="match status" value="1"/>
</dbReference>
<organism evidence="12 13">
    <name type="scientific">[Myrmecia] bisecta</name>
    <dbReference type="NCBI Taxonomy" id="41462"/>
    <lineage>
        <taxon>Eukaryota</taxon>
        <taxon>Viridiplantae</taxon>
        <taxon>Chlorophyta</taxon>
        <taxon>core chlorophytes</taxon>
        <taxon>Trebouxiophyceae</taxon>
        <taxon>Trebouxiales</taxon>
        <taxon>Trebouxiaceae</taxon>
        <taxon>Myrmecia</taxon>
    </lineage>
</organism>
<accession>A0AAW1P594</accession>
<evidence type="ECO:0000256" key="6">
    <source>
        <dbReference type="ARBA" id="ARBA00022843"/>
    </source>
</evidence>
<evidence type="ECO:0000256" key="3">
    <source>
        <dbReference type="ARBA" id="ARBA00022490"/>
    </source>
</evidence>
<gene>
    <name evidence="12" type="ORF">WJX72_012012</name>
</gene>
<evidence type="ECO:0000256" key="8">
    <source>
        <dbReference type="ARBA" id="ARBA00023163"/>
    </source>
</evidence>
<evidence type="ECO:0000256" key="2">
    <source>
        <dbReference type="ARBA" id="ARBA00004496"/>
    </source>
</evidence>
<sequence>MAAVYSSAPLNEYEQEREERIARNKERLAELGLLKQKTLLEACFNSVKRPNSRSAPPLKPKAPSVPARSSQRLKGSQPDYKEVSIYAHEAADGRIVLPKDVSGEVDSAWLESMKQRRCNSKGRGTIYDNHAGITCHFCRQKKLCGEENCPRCSERDTDKDCTGKSECSKCTSACGRFCRACLLVRYGQTLEDVRAEMAAGTWLCPHCYEEEHPDEGWICNSSICMTRRGLKPTGIAIFDAQKCGFLSVAHYVQAGMQRRQGTKVQPAAGSATPATTNVGASSSGAMAAPASTQAVKFAVATPGRDIASDATAPATEAFAGQGSSATSEPWKKISEERKATAGRKRKVGAAAWEAGAAALSRRATTRSAAATKVRSTRRTQ</sequence>
<evidence type="ECO:0000256" key="5">
    <source>
        <dbReference type="ARBA" id="ARBA00022553"/>
    </source>
</evidence>
<reference evidence="12 13" key="1">
    <citation type="journal article" date="2024" name="Nat. Commun.">
        <title>Phylogenomics reveals the evolutionary origins of lichenization in chlorophyte algae.</title>
        <authorList>
            <person name="Puginier C."/>
            <person name="Libourel C."/>
            <person name="Otte J."/>
            <person name="Skaloud P."/>
            <person name="Haon M."/>
            <person name="Grisel S."/>
            <person name="Petersen M."/>
            <person name="Berrin J.G."/>
            <person name="Delaux P.M."/>
            <person name="Dal Grande F."/>
            <person name="Keller J."/>
        </authorList>
    </citation>
    <scope>NUCLEOTIDE SEQUENCE [LARGE SCALE GENOMIC DNA]</scope>
    <source>
        <strain evidence="12 13">SAG 2043</strain>
    </source>
</reference>
<evidence type="ECO:0000313" key="13">
    <source>
        <dbReference type="Proteomes" id="UP001489004"/>
    </source>
</evidence>
<keyword evidence="5" id="KW-0597">Phosphoprotein</keyword>
<keyword evidence="7" id="KW-0805">Transcription regulation</keyword>
<keyword evidence="4" id="KW-1017">Isopeptide bond</keyword>
<dbReference type="GO" id="GO:0005737">
    <property type="term" value="C:cytoplasm"/>
    <property type="evidence" value="ECO:0007669"/>
    <property type="project" value="UniProtKB-SubCell"/>
</dbReference>
<keyword evidence="13" id="KW-1185">Reference proteome</keyword>
<evidence type="ECO:0000256" key="10">
    <source>
        <dbReference type="SAM" id="MobiDB-lite"/>
    </source>
</evidence>
<feature type="region of interest" description="Disordered" evidence="10">
    <location>
        <begin position="48"/>
        <end position="78"/>
    </location>
</feature>
<dbReference type="GO" id="GO:0006355">
    <property type="term" value="P:regulation of DNA-templated transcription"/>
    <property type="evidence" value="ECO:0007669"/>
    <property type="project" value="InterPro"/>
</dbReference>
<dbReference type="PANTHER" id="PTHR31169">
    <property type="entry name" value="OS05G0300700 PROTEIN"/>
    <property type="match status" value="1"/>
</dbReference>
<dbReference type="AlphaFoldDB" id="A0AAW1P594"/>
<keyword evidence="3" id="KW-0963">Cytoplasm</keyword>
<evidence type="ECO:0000256" key="9">
    <source>
        <dbReference type="ARBA" id="ARBA00023242"/>
    </source>
</evidence>
<dbReference type="InterPro" id="IPR018866">
    <property type="entry name" value="Znf-4CXXC_R1"/>
</dbReference>
<dbReference type="EMBL" id="JALJOR010000016">
    <property type="protein sequence ID" value="KAK9805300.1"/>
    <property type="molecule type" value="Genomic_DNA"/>
</dbReference>
<comment type="caution">
    <text evidence="12">The sequence shown here is derived from an EMBL/GenBank/DDBJ whole genome shotgun (WGS) entry which is preliminary data.</text>
</comment>
<comment type="subcellular location">
    <subcellularLocation>
        <location evidence="2">Cytoplasm</location>
    </subcellularLocation>
    <subcellularLocation>
        <location evidence="1">Nucleus</location>
    </subcellularLocation>
</comment>
<evidence type="ECO:0000259" key="11">
    <source>
        <dbReference type="Pfam" id="PF10497"/>
    </source>
</evidence>
<dbReference type="InterPro" id="IPR040221">
    <property type="entry name" value="CDCA7/CDA7L"/>
</dbReference>
<proteinExistence type="predicted"/>
<feature type="compositionally biased region" description="Low complexity" evidence="10">
    <location>
        <begin position="358"/>
        <end position="373"/>
    </location>
</feature>
<dbReference type="Proteomes" id="UP001489004">
    <property type="component" value="Unassembled WGS sequence"/>
</dbReference>
<keyword evidence="9" id="KW-0539">Nucleus</keyword>
<evidence type="ECO:0000256" key="1">
    <source>
        <dbReference type="ARBA" id="ARBA00004123"/>
    </source>
</evidence>
<keyword evidence="8" id="KW-0804">Transcription</keyword>
<evidence type="ECO:0000256" key="7">
    <source>
        <dbReference type="ARBA" id="ARBA00023015"/>
    </source>
</evidence>
<feature type="domain" description="Zinc-finger" evidence="11">
    <location>
        <begin position="127"/>
        <end position="251"/>
    </location>
</feature>